<dbReference type="GO" id="GO:0022900">
    <property type="term" value="P:electron transport chain"/>
    <property type="evidence" value="ECO:0007669"/>
    <property type="project" value="InterPro"/>
</dbReference>
<dbReference type="KEGG" id="smam:Mal15_49650"/>
<sequence length="126" mass="13129" precursor="true">MRAKIFGGLVCLAAAACLGLPAIAADDDGDKPKFKTKEVMKEAFKGPLLKKVAGGDASAEDVKKLHAMLVALSKNEPPRGEEESWKELTGALVKAGKAAVDGNDDAAAMLKKASNCKACHSKHKPS</sequence>
<dbReference type="GO" id="GO:0009055">
    <property type="term" value="F:electron transfer activity"/>
    <property type="evidence" value="ECO:0007669"/>
    <property type="project" value="InterPro"/>
</dbReference>
<evidence type="ECO:0000256" key="1">
    <source>
        <dbReference type="SAM" id="SignalP"/>
    </source>
</evidence>
<dbReference type="EMBL" id="CP036264">
    <property type="protein sequence ID" value="QEG00889.1"/>
    <property type="molecule type" value="Genomic_DNA"/>
</dbReference>
<dbReference type="GO" id="GO:0005506">
    <property type="term" value="F:iron ion binding"/>
    <property type="evidence" value="ECO:0007669"/>
    <property type="project" value="InterPro"/>
</dbReference>
<dbReference type="Proteomes" id="UP000321353">
    <property type="component" value="Chromosome"/>
</dbReference>
<feature type="signal peptide" evidence="1">
    <location>
        <begin position="1"/>
        <end position="24"/>
    </location>
</feature>
<dbReference type="AlphaFoldDB" id="A0A5B9MI95"/>
<dbReference type="GO" id="GO:0020037">
    <property type="term" value="F:heme binding"/>
    <property type="evidence" value="ECO:0007669"/>
    <property type="project" value="InterPro"/>
</dbReference>
<evidence type="ECO:0008006" key="4">
    <source>
        <dbReference type="Google" id="ProtNLM"/>
    </source>
</evidence>
<dbReference type="PROSITE" id="PS51257">
    <property type="entry name" value="PROKAR_LIPOPROTEIN"/>
    <property type="match status" value="1"/>
</dbReference>
<evidence type="ECO:0000313" key="2">
    <source>
        <dbReference type="EMBL" id="QEG00889.1"/>
    </source>
</evidence>
<feature type="chain" id="PRO_5022858315" description="Cytochrome c" evidence="1">
    <location>
        <begin position="25"/>
        <end position="126"/>
    </location>
</feature>
<proteinExistence type="predicted"/>
<keyword evidence="3" id="KW-1185">Reference proteome</keyword>
<evidence type="ECO:0000313" key="3">
    <source>
        <dbReference type="Proteomes" id="UP000321353"/>
    </source>
</evidence>
<keyword evidence="1" id="KW-0732">Signal</keyword>
<accession>A0A5B9MI95</accession>
<organism evidence="2 3">
    <name type="scientific">Stieleria maiorica</name>
    <dbReference type="NCBI Taxonomy" id="2795974"/>
    <lineage>
        <taxon>Bacteria</taxon>
        <taxon>Pseudomonadati</taxon>
        <taxon>Planctomycetota</taxon>
        <taxon>Planctomycetia</taxon>
        <taxon>Pirellulales</taxon>
        <taxon>Pirellulaceae</taxon>
        <taxon>Stieleria</taxon>
    </lineage>
</organism>
<dbReference type="SUPFAM" id="SSF47175">
    <property type="entry name" value="Cytochromes"/>
    <property type="match status" value="1"/>
</dbReference>
<reference evidence="2 3" key="1">
    <citation type="submission" date="2019-02" db="EMBL/GenBank/DDBJ databases">
        <title>Planctomycetal bacteria perform biofilm scaping via a novel small molecule.</title>
        <authorList>
            <person name="Jeske O."/>
            <person name="Boedeker C."/>
            <person name="Wiegand S."/>
            <person name="Breitling P."/>
            <person name="Kallscheuer N."/>
            <person name="Jogler M."/>
            <person name="Rohde M."/>
            <person name="Petersen J."/>
            <person name="Medema M.H."/>
            <person name="Surup F."/>
            <person name="Jogler C."/>
        </authorList>
    </citation>
    <scope>NUCLEOTIDE SEQUENCE [LARGE SCALE GENOMIC DNA]</scope>
    <source>
        <strain evidence="2 3">Mal15</strain>
    </source>
</reference>
<name>A0A5B9MI95_9BACT</name>
<gene>
    <name evidence="2" type="ORF">Mal15_49650</name>
</gene>
<dbReference type="RefSeq" id="WP_147870056.1">
    <property type="nucleotide sequence ID" value="NZ_CP036264.1"/>
</dbReference>
<protein>
    <recommendedName>
        <fullName evidence="4">Cytochrome c</fullName>
    </recommendedName>
</protein>
<dbReference type="InterPro" id="IPR010980">
    <property type="entry name" value="Cyt_c/b562"/>
</dbReference>